<feature type="region of interest" description="Disordered" evidence="1">
    <location>
        <begin position="69"/>
        <end position="95"/>
    </location>
</feature>
<dbReference type="PANTHER" id="PTHR33710">
    <property type="entry name" value="BNAC02G09200D PROTEIN"/>
    <property type="match status" value="1"/>
</dbReference>
<evidence type="ECO:0000313" key="3">
    <source>
        <dbReference type="Proteomes" id="UP000694864"/>
    </source>
</evidence>
<reference evidence="4" key="2">
    <citation type="submission" date="2025-08" db="UniProtKB">
        <authorList>
            <consortium name="RefSeq"/>
        </authorList>
    </citation>
    <scope>IDENTIFICATION</scope>
    <source>
        <tissue evidence="4">Leaf</tissue>
    </source>
</reference>
<dbReference type="GeneID" id="104699001"/>
<feature type="compositionally biased region" description="Polar residues" evidence="1">
    <location>
        <begin position="26"/>
        <end position="36"/>
    </location>
</feature>
<dbReference type="PANTHER" id="PTHR33710:SF79">
    <property type="entry name" value="OS06G0205337 PROTEIN"/>
    <property type="match status" value="1"/>
</dbReference>
<reference evidence="3" key="1">
    <citation type="journal article" date="2014" name="Nat. Commun.">
        <title>The emerging biofuel crop Camelina sativa retains a highly undifferentiated hexaploid genome structure.</title>
        <authorList>
            <person name="Kagale S."/>
            <person name="Koh C."/>
            <person name="Nixon J."/>
            <person name="Bollina V."/>
            <person name="Clarke W.E."/>
            <person name="Tuteja R."/>
            <person name="Spillane C."/>
            <person name="Robinson S.J."/>
            <person name="Links M.G."/>
            <person name="Clarke C."/>
            <person name="Higgins E.E."/>
            <person name="Huebert T."/>
            <person name="Sharpe A.G."/>
            <person name="Parkin I.A."/>
        </authorList>
    </citation>
    <scope>NUCLEOTIDE SEQUENCE [LARGE SCALE GENOMIC DNA]</scope>
    <source>
        <strain evidence="3">cv. DH55</strain>
    </source>
</reference>
<evidence type="ECO:0000313" key="4">
    <source>
        <dbReference type="RefSeq" id="XP_010412668.1"/>
    </source>
</evidence>
<gene>
    <name evidence="4" type="primary">LOC104699001</name>
</gene>
<dbReference type="Proteomes" id="UP000694864">
    <property type="component" value="Chromosome 6"/>
</dbReference>
<accession>A0ABM0SKW1</accession>
<evidence type="ECO:0000256" key="1">
    <source>
        <dbReference type="SAM" id="MobiDB-lite"/>
    </source>
</evidence>
<dbReference type="Gene3D" id="3.60.10.10">
    <property type="entry name" value="Endonuclease/exonuclease/phosphatase"/>
    <property type="match status" value="1"/>
</dbReference>
<feature type="region of interest" description="Disordered" evidence="1">
    <location>
        <begin position="25"/>
        <end position="44"/>
    </location>
</feature>
<dbReference type="InterPro" id="IPR000477">
    <property type="entry name" value="RT_dom"/>
</dbReference>
<name>A0ABM0SKW1_CAMSA</name>
<dbReference type="SUPFAM" id="SSF56219">
    <property type="entry name" value="DNase I-like"/>
    <property type="match status" value="1"/>
</dbReference>
<keyword evidence="3" id="KW-1185">Reference proteome</keyword>
<organism evidence="3 4">
    <name type="scientific">Camelina sativa</name>
    <name type="common">False flax</name>
    <name type="synonym">Myagrum sativum</name>
    <dbReference type="NCBI Taxonomy" id="90675"/>
    <lineage>
        <taxon>Eukaryota</taxon>
        <taxon>Viridiplantae</taxon>
        <taxon>Streptophyta</taxon>
        <taxon>Embryophyta</taxon>
        <taxon>Tracheophyta</taxon>
        <taxon>Spermatophyta</taxon>
        <taxon>Magnoliopsida</taxon>
        <taxon>eudicotyledons</taxon>
        <taxon>Gunneridae</taxon>
        <taxon>Pentapetalae</taxon>
        <taxon>rosids</taxon>
        <taxon>malvids</taxon>
        <taxon>Brassicales</taxon>
        <taxon>Brassicaceae</taxon>
        <taxon>Camelineae</taxon>
        <taxon>Camelina</taxon>
    </lineage>
</organism>
<dbReference type="PROSITE" id="PS50878">
    <property type="entry name" value="RT_POL"/>
    <property type="match status" value="1"/>
</dbReference>
<dbReference type="InterPro" id="IPR036691">
    <property type="entry name" value="Endo/exonu/phosph_ase_sf"/>
</dbReference>
<dbReference type="RefSeq" id="XP_010412668.1">
    <property type="nucleotide sequence ID" value="XM_010414366.1"/>
</dbReference>
<feature type="domain" description="Reverse transcriptase" evidence="2">
    <location>
        <begin position="404"/>
        <end position="614"/>
    </location>
</feature>
<sequence length="614" mass="69411">MINISTTYTSSTSASLLSNAFSALSDQESVDNNPSGDTVPPHVEHNPQHVEQLVASSLPQLRPSLLRGSKTAHKVISNPSTQPPRDRSKKGPSKRITEGMRDFQSVMNYCSLVDLASQGPRFTWCNKRDNDMISKKLDRVLGNEVWLATYPNSYNVFEAGGCSDHSRCRINIVSPAGVHHRRKPFKFLNAMVHMPGFKPLLEEFWESTEAIHLCTSSLFRFTKKLKALKPKLRSLARGTLENFVVKTREAYATLCEKQALNLLNPSASAMAEEKMAYDCWSFVAGLEEKYLKKKAKLHWLQVGDQNNKTFHRAVQARQSHNMIREIQRPDGSTLSDVEGIKSEAERDFKDFLQHIPSDFESATVAELQDLLVFRFASEDKYRLTRPVTAEEIKNVMFSMPYDKSPVPDGFLPKGANSNILALIPKRVEAREMKDYRPISCWNQSAFVKDRLLIENVLLAAELVKDYHKDSISHWCAIKIDISKAFDFVQWAFLRNVLAALDLPHEFIHWLMLCITTAPFSVQVNGELAGFFNSYRGLRMLDKEAGGKFGYHPHSQNLGLTHMSFADDLMILSDGKVRSTKGIVEVFDSFARRSCLKISMEKSTIYLGGLSDVEC</sequence>
<evidence type="ECO:0000259" key="2">
    <source>
        <dbReference type="PROSITE" id="PS50878"/>
    </source>
</evidence>
<protein>
    <submittedName>
        <fullName evidence="4">Uncharacterized protein LOC104699001</fullName>
    </submittedName>
</protein>
<proteinExistence type="predicted"/>
<dbReference type="Pfam" id="PF00078">
    <property type="entry name" value="RVT_1"/>
    <property type="match status" value="1"/>
</dbReference>